<sequence>MPNIYLNKFIWLYISIDLLQSAIGYYRQILVIMTNTTRNISKINDFVRHKNKLKLGEKRAQYRFLPTV</sequence>
<reference evidence="1 2" key="1">
    <citation type="journal article" date="2017" name="Appl. Environ. Microbiol.">
        <title>Parallel evolution of two clades of a major Atlantic endemic Vibrio parahaemolyticus pathogen lineage by independent acquisition of related pathogenicity islands.</title>
        <authorList>
            <person name="Xu F."/>
            <person name="Gonzalez-Escalona N."/>
            <person name="Drees K.P."/>
            <person name="Sebra R.P."/>
            <person name="Cooper V.S."/>
            <person name="Jones S.H."/>
            <person name="Whistler C.A."/>
        </authorList>
    </citation>
    <scope>NUCLEOTIDE SEQUENCE [LARGE SCALE GENOMIC DNA]</scope>
    <source>
        <strain evidence="1 2">MAVP-3</strain>
    </source>
</reference>
<evidence type="ECO:0000313" key="1">
    <source>
        <dbReference type="EMBL" id="OXE33402.1"/>
    </source>
</evidence>
<name>A0A226Z240_VIBPH</name>
<accession>A0A226Z240</accession>
<comment type="caution">
    <text evidence="1">The sequence shown here is derived from an EMBL/GenBank/DDBJ whole genome shotgun (WGS) entry which is preliminary data.</text>
</comment>
<dbReference type="AlphaFoldDB" id="A0A226Z240"/>
<protein>
    <submittedName>
        <fullName evidence="1">Uncharacterized protein</fullName>
    </submittedName>
</protein>
<proteinExistence type="predicted"/>
<dbReference type="Proteomes" id="UP000214596">
    <property type="component" value="Unassembled WGS sequence"/>
</dbReference>
<dbReference type="EMBL" id="NIXT01000317">
    <property type="protein sequence ID" value="OXE33402.1"/>
    <property type="molecule type" value="Genomic_DNA"/>
</dbReference>
<gene>
    <name evidence="1" type="ORF">CA163_07710</name>
</gene>
<organism evidence="1 2">
    <name type="scientific">Vibrio parahaemolyticus</name>
    <dbReference type="NCBI Taxonomy" id="670"/>
    <lineage>
        <taxon>Bacteria</taxon>
        <taxon>Pseudomonadati</taxon>
        <taxon>Pseudomonadota</taxon>
        <taxon>Gammaproteobacteria</taxon>
        <taxon>Vibrionales</taxon>
        <taxon>Vibrionaceae</taxon>
        <taxon>Vibrio</taxon>
    </lineage>
</organism>
<evidence type="ECO:0000313" key="2">
    <source>
        <dbReference type="Proteomes" id="UP000214596"/>
    </source>
</evidence>